<dbReference type="OrthoDB" id="1491115at2"/>
<dbReference type="EMBL" id="QPJJ01000010">
    <property type="protein sequence ID" value="RCW65806.1"/>
    <property type="molecule type" value="Genomic_DNA"/>
</dbReference>
<reference evidence="1 2" key="1">
    <citation type="submission" date="2018-07" db="EMBL/GenBank/DDBJ databases">
        <title>Genomic Encyclopedia of Type Strains, Phase IV (KMG-IV): sequencing the most valuable type-strain genomes for metagenomic binning, comparative biology and taxonomic classification.</title>
        <authorList>
            <person name="Goeker M."/>
        </authorList>
    </citation>
    <scope>NUCLEOTIDE SEQUENCE [LARGE SCALE GENOMIC DNA]</scope>
    <source>
        <strain evidence="1 2">DSM 27696</strain>
    </source>
</reference>
<evidence type="ECO:0000313" key="2">
    <source>
        <dbReference type="Proteomes" id="UP000252585"/>
    </source>
</evidence>
<dbReference type="AlphaFoldDB" id="A0A368XF11"/>
<dbReference type="PANTHER" id="PTHR39441:SF1">
    <property type="entry name" value="DUF2252 DOMAIN-CONTAINING PROTEIN"/>
    <property type="match status" value="1"/>
</dbReference>
<evidence type="ECO:0000313" key="1">
    <source>
        <dbReference type="EMBL" id="RCW65806.1"/>
    </source>
</evidence>
<dbReference type="InterPro" id="IPR018721">
    <property type="entry name" value="DUF2252"/>
</dbReference>
<comment type="caution">
    <text evidence="1">The sequence shown here is derived from an EMBL/GenBank/DDBJ whole genome shotgun (WGS) entry which is preliminary data.</text>
</comment>
<proteinExistence type="predicted"/>
<sequence length="453" mass="53856">MVRDMQETIRETNKVLRKNALHTILEQLDNRVMQINKKERKKKYNKMKQDPYNFFRGSAYLFYYDVSRIPFQFHTPADKPTWIMGDMHLDNFSTFEDEEGNLVFDVDDFDEGYLGSYLYDLLRMVVSIRLTAEKQGITDDKDEDKLVKAYLKSYRKQLKKFTKQEEDPVTTVFTIENTKGPIKKALKKLEERKETHELTKQTITNEDGVRVFDRNKEKLKEVSANEYKAIQKAWDDYQSTLPIGKFKEDHHFEIKDIVKKLGSGVSSTGLNRYFVLIEGNHPDKNKDDIILEVKEARPPVPAYFFEYNENFWQHYNHQGERVIDTQKAMHHKADPYLGFMDIGNRSYYVRERSAFDKDIDHDDFTSYKAIEQTVKTMGKISAKIHARADADVKKGLLAYHSEEAILDTIEQDRKGFTRELVTWSRFYKKQVEEDYEYFLEWLETYFYKNKKEN</sequence>
<keyword evidence="2" id="KW-1185">Reference proteome</keyword>
<protein>
    <submittedName>
        <fullName evidence="1">Uncharacterized protein (DUF2252 family)</fullName>
    </submittedName>
</protein>
<gene>
    <name evidence="1" type="ORF">DFR57_11020</name>
</gene>
<accession>A0A368XF11</accession>
<dbReference type="PANTHER" id="PTHR39441">
    <property type="entry name" value="DUF2252 DOMAIN-CONTAINING PROTEIN"/>
    <property type="match status" value="1"/>
</dbReference>
<dbReference type="Proteomes" id="UP000252585">
    <property type="component" value="Unassembled WGS sequence"/>
</dbReference>
<organism evidence="1 2">
    <name type="scientific">Saliterribacillus persicus</name>
    <dbReference type="NCBI Taxonomy" id="930114"/>
    <lineage>
        <taxon>Bacteria</taxon>
        <taxon>Bacillati</taxon>
        <taxon>Bacillota</taxon>
        <taxon>Bacilli</taxon>
        <taxon>Bacillales</taxon>
        <taxon>Bacillaceae</taxon>
        <taxon>Saliterribacillus</taxon>
    </lineage>
</organism>
<name>A0A368XF11_9BACI</name>
<dbReference type="RefSeq" id="WP_114353469.1">
    <property type="nucleotide sequence ID" value="NZ_QPJJ01000010.1"/>
</dbReference>
<dbReference type="Pfam" id="PF10009">
    <property type="entry name" value="DUF2252"/>
    <property type="match status" value="1"/>
</dbReference>